<dbReference type="GO" id="GO:0046872">
    <property type="term" value="F:metal ion binding"/>
    <property type="evidence" value="ECO:0007669"/>
    <property type="project" value="UniProtKB-KW"/>
</dbReference>
<organism evidence="3 4">
    <name type="scientific">Mariprofundus erugo</name>
    <dbReference type="NCBI Taxonomy" id="2528639"/>
    <lineage>
        <taxon>Bacteria</taxon>
        <taxon>Pseudomonadati</taxon>
        <taxon>Pseudomonadota</taxon>
        <taxon>Candidatius Mariprofundia</taxon>
        <taxon>Mariprofundales</taxon>
        <taxon>Mariprofundaceae</taxon>
        <taxon>Mariprofundus</taxon>
    </lineage>
</organism>
<reference evidence="3 4" key="1">
    <citation type="journal article" date="2019" name="Appl. Environ. Microbiol.">
        <title>Environmental Evidence and Genomic Insight of Iron-oxidizing Bacteria Preference Towards More Corrosion Resistant Stainless Steel at Higher Salinities.</title>
        <authorList>
            <person name="Garrison C.E."/>
            <person name="Price K.A."/>
            <person name="Field E.K."/>
        </authorList>
    </citation>
    <scope>NUCLEOTIDE SEQUENCE [LARGE SCALE GENOMIC DNA]</scope>
    <source>
        <strain evidence="3 4">P3</strain>
    </source>
</reference>
<dbReference type="SUPFAM" id="SSF48452">
    <property type="entry name" value="TPR-like"/>
    <property type="match status" value="1"/>
</dbReference>
<dbReference type="Gene3D" id="1.25.40.10">
    <property type="entry name" value="Tetratricopeptide repeat domain"/>
    <property type="match status" value="1"/>
</dbReference>
<keyword evidence="1" id="KW-0479">Metal-binding</keyword>
<evidence type="ECO:0000313" key="4">
    <source>
        <dbReference type="Proteomes" id="UP000306585"/>
    </source>
</evidence>
<dbReference type="Pfam" id="PF18073">
    <property type="entry name" value="Zn_ribbon_LapB"/>
    <property type="match status" value="1"/>
</dbReference>
<feature type="domain" description="LapB rubredoxin metal binding" evidence="2">
    <location>
        <begin position="346"/>
        <end position="373"/>
    </location>
</feature>
<protein>
    <submittedName>
        <fullName evidence="3">Tetratricopeptide repeat protein</fullName>
    </submittedName>
</protein>
<comment type="caution">
    <text evidence="3">The sequence shown here is derived from an EMBL/GenBank/DDBJ whole genome shotgun (WGS) entry which is preliminary data.</text>
</comment>
<evidence type="ECO:0000259" key="2">
    <source>
        <dbReference type="Pfam" id="PF18073"/>
    </source>
</evidence>
<dbReference type="AlphaFoldDB" id="A0A5R9GQ36"/>
<sequence>MNTILLAITAVVLVVLLALVLRPLQEEVEPRQEEDERISPLLRGINYLLSDEPDLALQEMVQVARLRSEAADVYMALGEMFRSRGEIGRAVRIHQNLLARPDLPKSLHLQAHMALAKDFQTGGLLDRALLQYDKALTLQSDHADALEASLRIREQSSEWLLAEELLSRLEQVRGASYGSRRAYLFSELATLCLAQGQVEEAATYAARAIELDKSCAPARMVAIKLALEAGNTDLAIEEVQSLRQLSSEHFALIIPGLLAYPEFYDRQGHALLMDMWRRKPDAELALSWLEALAGKRGVAQAESLYAELAFTPATLRESLRLQAVLGNEHDAHARFARQWRKRAKNYVCETCGIEVVDVRWQCPQCHSWGTLHPKHEERI</sequence>
<dbReference type="EMBL" id="VBRY01000009">
    <property type="protein sequence ID" value="TLS66523.1"/>
    <property type="molecule type" value="Genomic_DNA"/>
</dbReference>
<keyword evidence="4" id="KW-1185">Reference proteome</keyword>
<dbReference type="OrthoDB" id="507476at2"/>
<dbReference type="InterPro" id="IPR019734">
    <property type="entry name" value="TPR_rpt"/>
</dbReference>
<name>A0A5R9GQ36_9PROT</name>
<dbReference type="InterPro" id="IPR011990">
    <property type="entry name" value="TPR-like_helical_dom_sf"/>
</dbReference>
<proteinExistence type="predicted"/>
<gene>
    <name evidence="3" type="ORF">FEF65_10190</name>
</gene>
<dbReference type="Proteomes" id="UP000306585">
    <property type="component" value="Unassembled WGS sequence"/>
</dbReference>
<accession>A0A5R9GQ36</accession>
<dbReference type="RefSeq" id="WP_138239703.1">
    <property type="nucleotide sequence ID" value="NZ_VBRY01000009.1"/>
</dbReference>
<evidence type="ECO:0000313" key="3">
    <source>
        <dbReference type="EMBL" id="TLS66523.1"/>
    </source>
</evidence>
<evidence type="ECO:0000256" key="1">
    <source>
        <dbReference type="ARBA" id="ARBA00022723"/>
    </source>
</evidence>
<dbReference type="InterPro" id="IPR041166">
    <property type="entry name" value="Rubredoxin_2"/>
</dbReference>
<dbReference type="SMART" id="SM00028">
    <property type="entry name" value="TPR"/>
    <property type="match status" value="3"/>
</dbReference>